<proteinExistence type="predicted"/>
<dbReference type="Proteomes" id="UP000011760">
    <property type="component" value="Chromosome"/>
</dbReference>
<reference evidence="2 3" key="1">
    <citation type="submission" date="2013-02" db="EMBL/GenBank/DDBJ databases">
        <title>The complete genome sequence of Corynebacterium callunae DSM 20147.</title>
        <authorList>
            <person name="Ruckert C."/>
            <person name="Albersmeier A."/>
            <person name="Kalinowski J."/>
        </authorList>
    </citation>
    <scope>NUCLEOTIDE SEQUENCE [LARGE SCALE GENOMIC DNA]</scope>
    <source>
        <strain evidence="2 3">DSM 20147</strain>
    </source>
</reference>
<sequence>MSKLRNASIALLTAGALTLTATPAMAQSSGSSEVGNASSATEYERDIWGSSKNLDEVSQFGVTWYGYTLAITAAAAAGLVWANATNIENAAAQFGITLDVPGV</sequence>
<protein>
    <submittedName>
        <fullName evidence="2">Membrane protein</fullName>
    </submittedName>
</protein>
<dbReference type="KEGG" id="ccn:H924_12640"/>
<dbReference type="EMBL" id="CP004354">
    <property type="protein sequence ID" value="AGG67949.1"/>
    <property type="molecule type" value="Genomic_DNA"/>
</dbReference>
<dbReference type="AlphaFoldDB" id="M1UNY1"/>
<gene>
    <name evidence="2" type="ORF">H924_12640</name>
</gene>
<dbReference type="RefSeq" id="WP_015652371.1">
    <property type="nucleotide sequence ID" value="NC_020506.1"/>
</dbReference>
<evidence type="ECO:0000313" key="2">
    <source>
        <dbReference type="EMBL" id="AGG67949.1"/>
    </source>
</evidence>
<evidence type="ECO:0000313" key="3">
    <source>
        <dbReference type="Proteomes" id="UP000011760"/>
    </source>
</evidence>
<dbReference type="STRING" id="1121353.H924_12640"/>
<dbReference type="HOGENOM" id="CLU_2034128_0_0_11"/>
<name>M1UNY1_9CORY</name>
<keyword evidence="3" id="KW-1185">Reference proteome</keyword>
<feature type="signal peptide" evidence="1">
    <location>
        <begin position="1"/>
        <end position="26"/>
    </location>
</feature>
<organism evidence="2 3">
    <name type="scientific">Corynebacterium callunae DSM 20147</name>
    <dbReference type="NCBI Taxonomy" id="1121353"/>
    <lineage>
        <taxon>Bacteria</taxon>
        <taxon>Bacillati</taxon>
        <taxon>Actinomycetota</taxon>
        <taxon>Actinomycetes</taxon>
        <taxon>Mycobacteriales</taxon>
        <taxon>Corynebacteriaceae</taxon>
        <taxon>Corynebacterium</taxon>
    </lineage>
</organism>
<keyword evidence="1" id="KW-0732">Signal</keyword>
<dbReference type="eggNOG" id="ENOG5031YXG">
    <property type="taxonomic scope" value="Bacteria"/>
</dbReference>
<accession>M1UNY1</accession>
<evidence type="ECO:0000256" key="1">
    <source>
        <dbReference type="SAM" id="SignalP"/>
    </source>
</evidence>
<dbReference type="PATRIC" id="fig|1121353.3.peg.2584"/>
<feature type="chain" id="PRO_5004017987" evidence="1">
    <location>
        <begin position="27"/>
        <end position="103"/>
    </location>
</feature>